<evidence type="ECO:0000259" key="2">
    <source>
        <dbReference type="Pfam" id="PF20149"/>
    </source>
</evidence>
<feature type="compositionally biased region" description="Polar residues" evidence="1">
    <location>
        <begin position="24"/>
        <end position="40"/>
    </location>
</feature>
<dbReference type="Proteomes" id="UP000053820">
    <property type="component" value="Unassembled WGS sequence"/>
</dbReference>
<evidence type="ECO:0000313" key="3">
    <source>
        <dbReference type="EMBL" id="KIJ58166.1"/>
    </source>
</evidence>
<feature type="compositionally biased region" description="Low complexity" evidence="1">
    <location>
        <begin position="178"/>
        <end position="198"/>
    </location>
</feature>
<reference evidence="3 4" key="1">
    <citation type="submission" date="2014-04" db="EMBL/GenBank/DDBJ databases">
        <title>Evolutionary Origins and Diversification of the Mycorrhizal Mutualists.</title>
        <authorList>
            <consortium name="DOE Joint Genome Institute"/>
            <consortium name="Mycorrhizal Genomics Consortium"/>
            <person name="Kohler A."/>
            <person name="Kuo A."/>
            <person name="Nagy L.G."/>
            <person name="Floudas D."/>
            <person name="Copeland A."/>
            <person name="Barry K.W."/>
            <person name="Cichocki N."/>
            <person name="Veneault-Fourrey C."/>
            <person name="LaButti K."/>
            <person name="Lindquist E.A."/>
            <person name="Lipzen A."/>
            <person name="Lundell T."/>
            <person name="Morin E."/>
            <person name="Murat C."/>
            <person name="Riley R."/>
            <person name="Ohm R."/>
            <person name="Sun H."/>
            <person name="Tunlid A."/>
            <person name="Henrissat B."/>
            <person name="Grigoriev I.V."/>
            <person name="Hibbett D.S."/>
            <person name="Martin F."/>
        </authorList>
    </citation>
    <scope>NUCLEOTIDE SEQUENCE [LARGE SCALE GENOMIC DNA]</scope>
    <source>
        <strain evidence="3 4">MD-312</strain>
    </source>
</reference>
<gene>
    <name evidence="3" type="ORF">HYDPIDRAFT_34434</name>
</gene>
<sequence length="570" mass="63461">MNWLHAAGAYISLVSSDILAWENSEPTDASKSKATPTASRPSRKTKTEARSAWVAEIPASRKRAASSVATPASNNSKKRRNGARELGAERDTVNIEQQMSKPGARKRKPEWEVLTDEEAPSLEVDGEEDAGSQADDESQVEESGDDDLEGFRGNPRKLQKALDLERPQFQPMGKKTPAKTPKISSTSATTKKAQAAETSRGDTKQKSGQQSGAKAKAKKSNTREERRKAEACPSLALFRDHCDLNLKYLKIPTWKQSHSPHDDTATDEECSDVLSVEEDNTRGPQKWPVETHIALNARGKVNLTEQPPHIQEMLRKAIRSAQRHISFEHSYPDLTEKRRTTADLLYVAAGETYGCELVQKRLTRDPHYVRALASVPDGRVTKFRLRAKAIAQRYVASAYGLEKGSNPEMVRGLLEKNTYIFPVDDKGEPIRSKPFESPAVLRTIEDTFFEDDSSIGLMYPGQYISTSLSRPNEMELPPAMVALASTAVFAVIMDYLGEGKDEFNSNIFANVYDHLMDFIDKFYDGSEGKYHTQFAKLYTIMHASKKKNSVGSESGKALLMHLDLDAMEEN</sequence>
<dbReference type="EMBL" id="KN839975">
    <property type="protein sequence ID" value="KIJ58166.1"/>
    <property type="molecule type" value="Genomic_DNA"/>
</dbReference>
<keyword evidence="4" id="KW-1185">Reference proteome</keyword>
<dbReference type="OrthoDB" id="2689837at2759"/>
<dbReference type="Pfam" id="PF20149">
    <property type="entry name" value="DUF6532"/>
    <property type="match status" value="1"/>
</dbReference>
<proteinExistence type="predicted"/>
<evidence type="ECO:0000256" key="1">
    <source>
        <dbReference type="SAM" id="MobiDB-lite"/>
    </source>
</evidence>
<evidence type="ECO:0000313" key="4">
    <source>
        <dbReference type="Proteomes" id="UP000053820"/>
    </source>
</evidence>
<name>A0A0C9W684_9AGAM</name>
<accession>A0A0C9W684</accession>
<feature type="domain" description="DUF6532" evidence="2">
    <location>
        <begin position="317"/>
        <end position="522"/>
    </location>
</feature>
<feature type="region of interest" description="Disordered" evidence="1">
    <location>
        <begin position="24"/>
        <end position="229"/>
    </location>
</feature>
<dbReference type="HOGENOM" id="CLU_030198_0_0_1"/>
<protein>
    <recommendedName>
        <fullName evidence="2">DUF6532 domain-containing protein</fullName>
    </recommendedName>
</protein>
<feature type="compositionally biased region" description="Acidic residues" evidence="1">
    <location>
        <begin position="113"/>
        <end position="148"/>
    </location>
</feature>
<organism evidence="3 4">
    <name type="scientific">Hydnomerulius pinastri MD-312</name>
    <dbReference type="NCBI Taxonomy" id="994086"/>
    <lineage>
        <taxon>Eukaryota</taxon>
        <taxon>Fungi</taxon>
        <taxon>Dikarya</taxon>
        <taxon>Basidiomycota</taxon>
        <taxon>Agaricomycotina</taxon>
        <taxon>Agaricomycetes</taxon>
        <taxon>Agaricomycetidae</taxon>
        <taxon>Boletales</taxon>
        <taxon>Boletales incertae sedis</taxon>
        <taxon>Leucogyrophana</taxon>
    </lineage>
</organism>
<dbReference type="InterPro" id="IPR045341">
    <property type="entry name" value="DUF6532"/>
</dbReference>
<feature type="compositionally biased region" description="Basic and acidic residues" evidence="1">
    <location>
        <begin position="82"/>
        <end position="93"/>
    </location>
</feature>
<dbReference type="AlphaFoldDB" id="A0A0C9W684"/>